<dbReference type="InterPro" id="IPR005062">
    <property type="entry name" value="SAC3/GANP/THP3_conserved"/>
</dbReference>
<feature type="region of interest" description="Disordered" evidence="1">
    <location>
        <begin position="184"/>
        <end position="222"/>
    </location>
</feature>
<accession>A0AAZ3QHU9</accession>
<dbReference type="PANTHER" id="PTHR12436">
    <property type="entry name" value="80 KDA MCM3-ASSOCIATED PROTEIN"/>
    <property type="match status" value="1"/>
</dbReference>
<feature type="compositionally biased region" description="Pro residues" evidence="1">
    <location>
        <begin position="60"/>
        <end position="80"/>
    </location>
</feature>
<dbReference type="Gene3D" id="1.25.40.990">
    <property type="match status" value="1"/>
</dbReference>
<feature type="compositionally biased region" description="Low complexity" evidence="1">
    <location>
        <begin position="197"/>
        <end position="217"/>
    </location>
</feature>
<dbReference type="FunFam" id="1.25.40.990:FF:000002">
    <property type="entry name" value="Leukocyte receptor cluster member 8 homolog"/>
    <property type="match status" value="1"/>
</dbReference>
<protein>
    <recommendedName>
        <fullName evidence="2">PCI domain-containing protein</fullName>
    </recommendedName>
</protein>
<reference evidence="4" key="1">
    <citation type="journal article" date="2018" name="PLoS ONE">
        <title>Chinook salmon (Oncorhynchus tshawytscha) genome and transcriptome.</title>
        <authorList>
            <person name="Christensen K.A."/>
            <person name="Leong J.S."/>
            <person name="Sakhrani D."/>
            <person name="Biagi C.A."/>
            <person name="Minkley D.R."/>
            <person name="Withler R.E."/>
            <person name="Rondeau E.B."/>
            <person name="Koop B.F."/>
            <person name="Devlin R.H."/>
        </authorList>
    </citation>
    <scope>NUCLEOTIDE SEQUENCE [LARGE SCALE GENOMIC DNA]</scope>
</reference>
<feature type="compositionally biased region" description="Basic and acidic residues" evidence="1">
    <location>
        <begin position="377"/>
        <end position="387"/>
    </location>
</feature>
<dbReference type="AlphaFoldDB" id="A0AAZ3QHU9"/>
<dbReference type="PANTHER" id="PTHR12436:SF4">
    <property type="entry name" value="LEUKOCYTE RECEPTOR CLUSTER MEMBER 8"/>
    <property type="match status" value="1"/>
</dbReference>
<feature type="compositionally biased region" description="Basic residues" evidence="1">
    <location>
        <begin position="341"/>
        <end position="355"/>
    </location>
</feature>
<evidence type="ECO:0000313" key="4">
    <source>
        <dbReference type="Proteomes" id="UP000694402"/>
    </source>
</evidence>
<feature type="compositionally biased region" description="Low complexity" evidence="1">
    <location>
        <begin position="112"/>
        <end position="134"/>
    </location>
</feature>
<keyword evidence="4" id="KW-1185">Reference proteome</keyword>
<feature type="compositionally biased region" description="Low complexity" evidence="1">
    <location>
        <begin position="153"/>
        <end position="162"/>
    </location>
</feature>
<feature type="compositionally biased region" description="Polar residues" evidence="1">
    <location>
        <begin position="102"/>
        <end position="111"/>
    </location>
</feature>
<feature type="compositionally biased region" description="Gly residues" evidence="1">
    <location>
        <begin position="299"/>
        <end position="312"/>
    </location>
</feature>
<feature type="region of interest" description="Disordered" evidence="1">
    <location>
        <begin position="280"/>
        <end position="394"/>
    </location>
</feature>
<name>A0AAZ3QHU9_ONCTS</name>
<dbReference type="PROSITE" id="PS50250">
    <property type="entry name" value="PCI"/>
    <property type="match status" value="1"/>
</dbReference>
<reference evidence="3" key="2">
    <citation type="submission" date="2025-08" db="UniProtKB">
        <authorList>
            <consortium name="Ensembl"/>
        </authorList>
    </citation>
    <scope>IDENTIFICATION</scope>
</reference>
<proteinExistence type="predicted"/>
<feature type="compositionally biased region" description="Low complexity" evidence="1">
    <location>
        <begin position="321"/>
        <end position="340"/>
    </location>
</feature>
<evidence type="ECO:0000259" key="2">
    <source>
        <dbReference type="PROSITE" id="PS50250"/>
    </source>
</evidence>
<feature type="region of interest" description="Disordered" evidence="1">
    <location>
        <begin position="60"/>
        <end position="163"/>
    </location>
</feature>
<dbReference type="GO" id="GO:0005634">
    <property type="term" value="C:nucleus"/>
    <property type="evidence" value="ECO:0007669"/>
    <property type="project" value="TreeGrafter"/>
</dbReference>
<gene>
    <name evidence="3" type="primary">LENG8</name>
</gene>
<dbReference type="Pfam" id="PF03399">
    <property type="entry name" value="SAC3_GANP"/>
    <property type="match status" value="1"/>
</dbReference>
<dbReference type="InterPro" id="IPR000717">
    <property type="entry name" value="PCI_dom"/>
</dbReference>
<feature type="domain" description="PCI" evidence="2">
    <location>
        <begin position="511"/>
        <end position="675"/>
    </location>
</feature>
<evidence type="ECO:0000256" key="1">
    <source>
        <dbReference type="SAM" id="MobiDB-lite"/>
    </source>
</evidence>
<dbReference type="InterPro" id="IPR045107">
    <property type="entry name" value="SAC3/GANP/THP3"/>
</dbReference>
<sequence>EKARQALASISKTQSATKTAQANRTTAQVCVCICLCFASLMHFPPATPLSPNPLLLLPLNHPPEPQHHPSPPNSQYPLPPGQNSYNPMPYPNNDPNQMRGYNHNQGRPSYGQSYQTPNSYQQQQNNNQHQQQGQGQYGPGAGRGEASKNKNHQQQLPQQQQLWHRMKQAPGAGAMKFNIPKRPYVMTNQSFPPGEQPTGLAATPSSPAAAPAAPGGAQTRPQDWPQAMKEYVQRCFTACENEEDKDRTEKGLKEVLQKRLQDGSAYTIDWDREPLPELKAKQSRWEAVPTQRTLESSVGRGGATRGRGGGARLGHYRNVFSQRSPSSSSSGSSSRSPSPSHSRHRDRNGQRHRRRNMDDANSTVLGKKRKGGNAGLDFHDPHREAKKQSRAARFHNTKMRSEPLVLSINNLELPKEDLSWDDCPIVGTCQEITKIYLRLTCAPDPATVRPVSVLRKSLLAVKAHWKTRQDYPYACEQMKSIRQDLTVQGVRTEFTVEVYECHARIALEKGDHAEFNQCQMQLKALYKDNPSENIGEFTAYRLLYYIFTKNSGDITTELVYLTAALRADECVSHALSLRAAWALGNFHRFFQLYRRAPRMASYLIDKFVERERMIALRALFKTFRPDLPVEYVQSSLGFLCLDSCMAFLTGLGVTFLPSDPSKIDCKTSSASLAAS</sequence>
<evidence type="ECO:0000313" key="3">
    <source>
        <dbReference type="Ensembl" id="ENSOTSP00005128138.1"/>
    </source>
</evidence>
<reference evidence="3" key="3">
    <citation type="submission" date="2025-09" db="UniProtKB">
        <authorList>
            <consortium name="Ensembl"/>
        </authorList>
    </citation>
    <scope>IDENTIFICATION</scope>
</reference>
<feature type="compositionally biased region" description="Low complexity" evidence="1">
    <location>
        <begin position="82"/>
        <end position="98"/>
    </location>
</feature>
<dbReference type="Ensembl" id="ENSOTST00005151052.1">
    <property type="protein sequence ID" value="ENSOTSP00005128138.1"/>
    <property type="gene ID" value="ENSOTSG00005000986.2"/>
</dbReference>
<dbReference type="GeneTree" id="ENSGT00390000008006"/>
<dbReference type="Proteomes" id="UP000694402">
    <property type="component" value="Unassembled WGS sequence"/>
</dbReference>
<organism evidence="3 4">
    <name type="scientific">Oncorhynchus tshawytscha</name>
    <name type="common">Chinook salmon</name>
    <name type="synonym">Salmo tshawytscha</name>
    <dbReference type="NCBI Taxonomy" id="74940"/>
    <lineage>
        <taxon>Eukaryota</taxon>
        <taxon>Metazoa</taxon>
        <taxon>Chordata</taxon>
        <taxon>Craniata</taxon>
        <taxon>Vertebrata</taxon>
        <taxon>Euteleostomi</taxon>
        <taxon>Actinopterygii</taxon>
        <taxon>Neopterygii</taxon>
        <taxon>Teleostei</taxon>
        <taxon>Protacanthopterygii</taxon>
        <taxon>Salmoniformes</taxon>
        <taxon>Salmonidae</taxon>
        <taxon>Salmoninae</taxon>
        <taxon>Oncorhynchus</taxon>
    </lineage>
</organism>